<evidence type="ECO:0000256" key="1">
    <source>
        <dbReference type="ARBA" id="ARBA00001974"/>
    </source>
</evidence>
<evidence type="ECO:0000256" key="13">
    <source>
        <dbReference type="RuleBase" id="RU362125"/>
    </source>
</evidence>
<evidence type="ECO:0000256" key="8">
    <source>
        <dbReference type="ARBA" id="ARBA00023002"/>
    </source>
</evidence>
<evidence type="ECO:0000256" key="9">
    <source>
        <dbReference type="ARBA" id="ARBA00023098"/>
    </source>
</evidence>
<name>A0A937W6J8_UNCTE</name>
<dbReference type="SUPFAM" id="SSF47203">
    <property type="entry name" value="Acyl-CoA dehydrogenase C-terminal domain-like"/>
    <property type="match status" value="1"/>
</dbReference>
<dbReference type="SUPFAM" id="SSF56645">
    <property type="entry name" value="Acyl-CoA dehydrogenase NM domain-like"/>
    <property type="match status" value="1"/>
</dbReference>
<organism evidence="17 18">
    <name type="scientific">Tectimicrobiota bacterium</name>
    <dbReference type="NCBI Taxonomy" id="2528274"/>
    <lineage>
        <taxon>Bacteria</taxon>
        <taxon>Pseudomonadati</taxon>
        <taxon>Nitrospinota/Tectimicrobiota group</taxon>
        <taxon>Candidatus Tectimicrobiota</taxon>
    </lineage>
</organism>
<dbReference type="Proteomes" id="UP000712673">
    <property type="component" value="Unassembled WGS sequence"/>
</dbReference>
<evidence type="ECO:0000256" key="5">
    <source>
        <dbReference type="ARBA" id="ARBA00022630"/>
    </source>
</evidence>
<dbReference type="Pfam" id="PF02770">
    <property type="entry name" value="Acyl-CoA_dh_M"/>
    <property type="match status" value="1"/>
</dbReference>
<keyword evidence="7" id="KW-0276">Fatty acid metabolism</keyword>
<feature type="domain" description="Acyl-CoA dehydrogenase/oxidase N-terminal" evidence="16">
    <location>
        <begin position="16"/>
        <end position="126"/>
    </location>
</feature>
<dbReference type="InterPro" id="IPR006089">
    <property type="entry name" value="Acyl-CoA_DH_CS"/>
</dbReference>
<dbReference type="Pfam" id="PF02771">
    <property type="entry name" value="Acyl-CoA_dh_N"/>
    <property type="match status" value="1"/>
</dbReference>
<dbReference type="InterPro" id="IPR037069">
    <property type="entry name" value="AcylCoA_DH/ox_N_sf"/>
</dbReference>
<dbReference type="InterPro" id="IPR013786">
    <property type="entry name" value="AcylCoA_DH/ox_N"/>
</dbReference>
<proteinExistence type="inferred from homology"/>
<feature type="non-terminal residue" evidence="17">
    <location>
        <position position="310"/>
    </location>
</feature>
<dbReference type="GO" id="GO:0006631">
    <property type="term" value="P:fatty acid metabolic process"/>
    <property type="evidence" value="ECO:0007669"/>
    <property type="project" value="UniProtKB-KW"/>
</dbReference>
<evidence type="ECO:0000256" key="3">
    <source>
        <dbReference type="ARBA" id="ARBA00009347"/>
    </source>
</evidence>
<sequence length="310" mass="33436">MNPPGPQAVRPLTVLSEEETLFRTAVRDYAQTVIAPLVARMDEEARYDPILLPGLFDLGVMGIEIPEQYGGPGSSFFMACLAVEEISRVDPAVGVLVDVHNTLVTNALLRWGTPAQHATFFPRLTQHTIGAYALSEAGSGSDAFALQTRATRDGDAYVLNGRKLWISNGREAGLYIIFATVDPGLGYRGITAFLVERDTPGFAVGRSENKLGIRASSTCELLLENCLVPQHHVLGAVGQGYKVAIEALNEGRIGIGAQMVGLAEGALQAAIAYAKQRRQFGRAIAEFQGMQFQLAEMATQLEAARLLVYN</sequence>
<comment type="similarity">
    <text evidence="3 13">Belongs to the acyl-CoA dehydrogenase family.</text>
</comment>
<evidence type="ECO:0000256" key="11">
    <source>
        <dbReference type="ARBA" id="ARBA00039036"/>
    </source>
</evidence>
<evidence type="ECO:0000259" key="16">
    <source>
        <dbReference type="Pfam" id="PF02771"/>
    </source>
</evidence>
<keyword evidence="5 13" id="KW-0285">Flavoprotein</keyword>
<dbReference type="GO" id="GO:0050660">
    <property type="term" value="F:flavin adenine dinucleotide binding"/>
    <property type="evidence" value="ECO:0007669"/>
    <property type="project" value="InterPro"/>
</dbReference>
<dbReference type="PROSITE" id="PS00072">
    <property type="entry name" value="ACYL_COA_DH_1"/>
    <property type="match status" value="1"/>
</dbReference>
<feature type="domain" description="Acyl-CoA oxidase/dehydrogenase middle" evidence="15">
    <location>
        <begin position="131"/>
        <end position="226"/>
    </location>
</feature>
<dbReference type="PANTHER" id="PTHR43884:SF1">
    <property type="entry name" value="SHORT_BRANCHED CHAIN SPECIFIC ACYL-COA DEHYDROGENASE, MITOCHONDRIAL"/>
    <property type="match status" value="1"/>
</dbReference>
<dbReference type="InterPro" id="IPR009100">
    <property type="entry name" value="AcylCoA_DH/oxidase_NM_dom_sf"/>
</dbReference>
<keyword evidence="9" id="KW-0443">Lipid metabolism</keyword>
<dbReference type="FunFam" id="1.10.540.10:FF:000026">
    <property type="entry name" value="Acyl-CoA dehydrogenase medium chain"/>
    <property type="match status" value="1"/>
</dbReference>
<comment type="catalytic activity">
    <reaction evidence="12">
        <text>2-methylbutanoyl-CoA + oxidized [electron-transfer flavoprotein] + H(+) = (2E)-2-methylbut-2-enoyl-CoA + reduced [electron-transfer flavoprotein]</text>
        <dbReference type="Rhea" id="RHEA:43780"/>
        <dbReference type="Rhea" id="RHEA-COMP:10685"/>
        <dbReference type="Rhea" id="RHEA-COMP:10686"/>
        <dbReference type="ChEBI" id="CHEBI:15378"/>
        <dbReference type="ChEBI" id="CHEBI:57336"/>
        <dbReference type="ChEBI" id="CHEBI:57337"/>
        <dbReference type="ChEBI" id="CHEBI:57692"/>
        <dbReference type="ChEBI" id="CHEBI:58307"/>
        <dbReference type="EC" id="1.3.8.5"/>
    </reaction>
    <physiologicalReaction direction="left-to-right" evidence="12">
        <dbReference type="Rhea" id="RHEA:43781"/>
    </physiologicalReaction>
</comment>
<dbReference type="Gene3D" id="1.10.540.10">
    <property type="entry name" value="Acyl-CoA dehydrogenase/oxidase, N-terminal domain"/>
    <property type="match status" value="1"/>
</dbReference>
<gene>
    <name evidence="17" type="ORF">FJZ47_23135</name>
</gene>
<comment type="pathway">
    <text evidence="10">Amino-acid degradation; L-isoleucine degradation.</text>
</comment>
<comment type="cofactor">
    <cofactor evidence="1 13">
        <name>FAD</name>
        <dbReference type="ChEBI" id="CHEBI:57692"/>
    </cofactor>
</comment>
<evidence type="ECO:0000256" key="2">
    <source>
        <dbReference type="ARBA" id="ARBA00005198"/>
    </source>
</evidence>
<protein>
    <recommendedName>
        <fullName evidence="11">short-chain 2-methylacyl-CoA dehydrogenase</fullName>
        <ecNumber evidence="11">1.3.8.5</ecNumber>
    </recommendedName>
</protein>
<evidence type="ECO:0000259" key="14">
    <source>
        <dbReference type="Pfam" id="PF00441"/>
    </source>
</evidence>
<dbReference type="EMBL" id="VGLS01000999">
    <property type="protein sequence ID" value="MBM3226670.1"/>
    <property type="molecule type" value="Genomic_DNA"/>
</dbReference>
<dbReference type="PANTHER" id="PTHR43884">
    <property type="entry name" value="ACYL-COA DEHYDROGENASE"/>
    <property type="match status" value="1"/>
</dbReference>
<evidence type="ECO:0000256" key="10">
    <source>
        <dbReference type="ARBA" id="ARBA00037895"/>
    </source>
</evidence>
<feature type="domain" description="Acyl-CoA dehydrogenase/oxidase C-terminal" evidence="14">
    <location>
        <begin position="238"/>
        <end position="310"/>
    </location>
</feature>
<comment type="subunit">
    <text evidence="4">Homotetramer.</text>
</comment>
<dbReference type="InterPro" id="IPR046373">
    <property type="entry name" value="Acyl-CoA_Oxase/DH_mid-dom_sf"/>
</dbReference>
<accession>A0A937W6J8</accession>
<comment type="caution">
    <text evidence="17">The sequence shown here is derived from an EMBL/GenBank/DDBJ whole genome shotgun (WGS) entry which is preliminary data.</text>
</comment>
<dbReference type="FunFam" id="2.40.110.10:FF:000001">
    <property type="entry name" value="Acyl-CoA dehydrogenase, mitochondrial"/>
    <property type="match status" value="1"/>
</dbReference>
<evidence type="ECO:0000256" key="12">
    <source>
        <dbReference type="ARBA" id="ARBA00048235"/>
    </source>
</evidence>
<reference evidence="17" key="1">
    <citation type="submission" date="2019-03" db="EMBL/GenBank/DDBJ databases">
        <title>Lake Tanganyika Metagenome-Assembled Genomes (MAGs).</title>
        <authorList>
            <person name="Tran P."/>
        </authorList>
    </citation>
    <scope>NUCLEOTIDE SEQUENCE</scope>
    <source>
        <strain evidence="17">K_DeepCast_65m_m2_066</strain>
    </source>
</reference>
<evidence type="ECO:0000256" key="7">
    <source>
        <dbReference type="ARBA" id="ARBA00022832"/>
    </source>
</evidence>
<keyword evidence="6 13" id="KW-0274">FAD</keyword>
<comment type="pathway">
    <text evidence="2">Lipid metabolism; mitochondrial fatty acid beta-oxidation.</text>
</comment>
<dbReference type="AlphaFoldDB" id="A0A937W6J8"/>
<dbReference type="InterPro" id="IPR036250">
    <property type="entry name" value="AcylCo_DH-like_C"/>
</dbReference>
<dbReference type="InterPro" id="IPR009075">
    <property type="entry name" value="AcylCo_DH/oxidase_C"/>
</dbReference>
<dbReference type="Gene3D" id="2.40.110.10">
    <property type="entry name" value="Butyryl-CoA Dehydrogenase, subunit A, domain 2"/>
    <property type="match status" value="1"/>
</dbReference>
<evidence type="ECO:0000256" key="4">
    <source>
        <dbReference type="ARBA" id="ARBA00011881"/>
    </source>
</evidence>
<dbReference type="Gene3D" id="1.20.140.10">
    <property type="entry name" value="Butyryl-CoA Dehydrogenase, subunit A, domain 3"/>
    <property type="match status" value="1"/>
</dbReference>
<evidence type="ECO:0000313" key="18">
    <source>
        <dbReference type="Proteomes" id="UP000712673"/>
    </source>
</evidence>
<evidence type="ECO:0000256" key="6">
    <source>
        <dbReference type="ARBA" id="ARBA00022827"/>
    </source>
</evidence>
<dbReference type="EC" id="1.3.8.5" evidence="11"/>
<dbReference type="Pfam" id="PF00441">
    <property type="entry name" value="Acyl-CoA_dh_1"/>
    <property type="match status" value="1"/>
</dbReference>
<keyword evidence="8 13" id="KW-0560">Oxidoreductase</keyword>
<evidence type="ECO:0000259" key="15">
    <source>
        <dbReference type="Pfam" id="PF02770"/>
    </source>
</evidence>
<dbReference type="GO" id="GO:0003853">
    <property type="term" value="F:short-chain 2-methyl fatty acyl-CoA dehydrogenase activity"/>
    <property type="evidence" value="ECO:0007669"/>
    <property type="project" value="UniProtKB-EC"/>
</dbReference>
<dbReference type="InterPro" id="IPR006091">
    <property type="entry name" value="Acyl-CoA_Oxase/DH_mid-dom"/>
</dbReference>
<evidence type="ECO:0000313" key="17">
    <source>
        <dbReference type="EMBL" id="MBM3226670.1"/>
    </source>
</evidence>